<organism evidence="2 3">
    <name type="scientific">[Mycobacterium] vasticus</name>
    <dbReference type="NCBI Taxonomy" id="2875777"/>
    <lineage>
        <taxon>Bacteria</taxon>
        <taxon>Bacillati</taxon>
        <taxon>Actinomycetota</taxon>
        <taxon>Actinomycetes</taxon>
        <taxon>Mycobacteriales</taxon>
        <taxon>Mycobacteriaceae</taxon>
        <taxon>Mycolicibacter</taxon>
    </lineage>
</organism>
<dbReference type="EMBL" id="JAYJJQ010000012">
    <property type="protein sequence ID" value="MEB3070270.1"/>
    <property type="molecule type" value="Genomic_DNA"/>
</dbReference>
<sequence>MVHGGSAHSGWWDHIAPLLAGSYRVVALDLTGHGDSDRRPRYGLTAWAAEVLGAAAAAGISGKPTVIGHSMGGWVTATTALHFGDQLAGIVIIDSTLRDEPDERSRFRGRGRASVYESRETILSRFTTVPEQAVLLPYIAEHVAAESIRQTDDGWQWKFDPALFDDSFFDEGWPEELTLADHLPHISGRVAFLRAEQGLVPVTMREEVKALLGHRGPVVDLPDTGHHPMLDQPLSLVTALRTVLAQWEITPPQ</sequence>
<comment type="caution">
    <text evidence="2">The sequence shown here is derived from an EMBL/GenBank/DDBJ whole genome shotgun (WGS) entry which is preliminary data.</text>
</comment>
<evidence type="ECO:0000259" key="1">
    <source>
        <dbReference type="Pfam" id="PF12697"/>
    </source>
</evidence>
<dbReference type="InterPro" id="IPR029058">
    <property type="entry name" value="AB_hydrolase_fold"/>
</dbReference>
<dbReference type="SUPFAM" id="SSF53474">
    <property type="entry name" value="alpha/beta-Hydrolases"/>
    <property type="match status" value="1"/>
</dbReference>
<dbReference type="Pfam" id="PF12697">
    <property type="entry name" value="Abhydrolase_6"/>
    <property type="match status" value="1"/>
</dbReference>
<dbReference type="InterPro" id="IPR000073">
    <property type="entry name" value="AB_hydrolase_1"/>
</dbReference>
<dbReference type="InterPro" id="IPR050266">
    <property type="entry name" value="AB_hydrolase_sf"/>
</dbReference>
<dbReference type="Proteomes" id="UP001299283">
    <property type="component" value="Unassembled WGS sequence"/>
</dbReference>
<protein>
    <submittedName>
        <fullName evidence="2">Alpha/beta hydrolase</fullName>
    </submittedName>
</protein>
<feature type="domain" description="AB hydrolase-1" evidence="1">
    <location>
        <begin position="1"/>
        <end position="235"/>
    </location>
</feature>
<evidence type="ECO:0000313" key="3">
    <source>
        <dbReference type="Proteomes" id="UP001299283"/>
    </source>
</evidence>
<keyword evidence="3" id="KW-1185">Reference proteome</keyword>
<dbReference type="PANTHER" id="PTHR43798:SF33">
    <property type="entry name" value="HYDROLASE, PUTATIVE (AFU_ORTHOLOGUE AFUA_2G14860)-RELATED"/>
    <property type="match status" value="1"/>
</dbReference>
<dbReference type="Gene3D" id="3.40.50.1820">
    <property type="entry name" value="alpha/beta hydrolase"/>
    <property type="match status" value="1"/>
</dbReference>
<name>A0ABU5YYP5_9MYCO</name>
<reference evidence="2 3" key="1">
    <citation type="submission" date="2023-12" db="EMBL/GenBank/DDBJ databases">
        <title>Description of new species of Mycobacterium terrae complex isolated from sewage at the Sao Paulo Zoological Park Foundation in Brazil.</title>
        <authorList>
            <person name="Romagnoli C.L."/>
            <person name="Conceicao E.C."/>
            <person name="Machado E."/>
            <person name="Barreto L.B.P.F."/>
            <person name="Sharma A."/>
            <person name="Silva N.M."/>
            <person name="Marques L.E."/>
            <person name="Juliana M.A."/>
            <person name="Lourenco M.C.S."/>
            <person name="Digiampietri L.A."/>
            <person name="Suffys P.N."/>
            <person name="Viana-Niero C."/>
        </authorList>
    </citation>
    <scope>NUCLEOTIDE SEQUENCE [LARGE SCALE GENOMIC DNA]</scope>
    <source>
        <strain evidence="2 3">MYC017</strain>
    </source>
</reference>
<evidence type="ECO:0000313" key="2">
    <source>
        <dbReference type="EMBL" id="MEB3070270.1"/>
    </source>
</evidence>
<gene>
    <name evidence="2" type="ORF">K5L39_13855</name>
</gene>
<dbReference type="GO" id="GO:0016787">
    <property type="term" value="F:hydrolase activity"/>
    <property type="evidence" value="ECO:0007669"/>
    <property type="project" value="UniProtKB-KW"/>
</dbReference>
<accession>A0ABU5YYP5</accession>
<keyword evidence="2" id="KW-0378">Hydrolase</keyword>
<dbReference type="PRINTS" id="PR00111">
    <property type="entry name" value="ABHYDROLASE"/>
</dbReference>
<dbReference type="PANTHER" id="PTHR43798">
    <property type="entry name" value="MONOACYLGLYCEROL LIPASE"/>
    <property type="match status" value="1"/>
</dbReference>
<proteinExistence type="predicted"/>